<protein>
    <submittedName>
        <fullName evidence="2">WS_DGAT_C domain-containing protein</fullName>
    </submittedName>
</protein>
<keyword evidence="1" id="KW-1185">Reference proteome</keyword>
<organism evidence="1 2">
    <name type="scientific">Strongyloides papillosus</name>
    <name type="common">Intestinal threadworm</name>
    <dbReference type="NCBI Taxonomy" id="174720"/>
    <lineage>
        <taxon>Eukaryota</taxon>
        <taxon>Metazoa</taxon>
        <taxon>Ecdysozoa</taxon>
        <taxon>Nematoda</taxon>
        <taxon>Chromadorea</taxon>
        <taxon>Rhabditida</taxon>
        <taxon>Tylenchina</taxon>
        <taxon>Panagrolaimomorpha</taxon>
        <taxon>Strongyloidoidea</taxon>
        <taxon>Strongyloididae</taxon>
        <taxon>Strongyloides</taxon>
    </lineage>
</organism>
<dbReference type="Proteomes" id="UP000046392">
    <property type="component" value="Unplaced"/>
</dbReference>
<accession>A0A0N5C1E3</accession>
<evidence type="ECO:0000313" key="2">
    <source>
        <dbReference type="WBParaSite" id="SPAL_0001181800.1"/>
    </source>
</evidence>
<dbReference type="WBParaSite" id="SPAL_0001181800.1">
    <property type="protein sequence ID" value="SPAL_0001181800.1"/>
    <property type="gene ID" value="SPAL_0001181800"/>
</dbReference>
<name>A0A0N5C1E3_STREA</name>
<reference evidence="2" key="1">
    <citation type="submission" date="2017-02" db="UniProtKB">
        <authorList>
            <consortium name="WormBaseParasite"/>
        </authorList>
    </citation>
    <scope>IDENTIFICATION</scope>
</reference>
<sequence length="167" mass="19126">MSSNGSTIAGGVAIKVIFKPILGLMDARDPRFMQKCYGRVQHRHMGDDFQVFVRHPNLEYYPIRTFSHDTNVSIGSVALLLEDILTIKIVIPLNLFYDCNPSTIIPDVVYERFIEYLISRLGDNKSQVSDPIIQYVKNEVEGRSIRQLPLETLSKMDKELTHGEYIH</sequence>
<dbReference type="AlphaFoldDB" id="A0A0N5C1E3"/>
<evidence type="ECO:0000313" key="1">
    <source>
        <dbReference type="Proteomes" id="UP000046392"/>
    </source>
</evidence>
<proteinExistence type="predicted"/>